<dbReference type="Pfam" id="PF00172">
    <property type="entry name" value="Zn_clus"/>
    <property type="match status" value="1"/>
</dbReference>
<keyword evidence="8" id="KW-1185">Reference proteome</keyword>
<dbReference type="CDD" id="cd12148">
    <property type="entry name" value="fungal_TF_MHR"/>
    <property type="match status" value="1"/>
</dbReference>
<evidence type="ECO:0000259" key="6">
    <source>
        <dbReference type="Pfam" id="PF00172"/>
    </source>
</evidence>
<keyword evidence="2" id="KW-0238">DNA-binding</keyword>
<sequence length="620" mass="71647">MATSAPRELAPFPDADEDDYTRPFSQEFASRKKCDGGVPCASCVSRNTECVKDENNDGRRKLVVKRRLETLEKDRHLLDDILRAIRVSEPNQLKALVGMIRADAGLQEIKVFLNDEFNNMKTVDDQNHRQPSYRKHRYMLGRIQDVVNPPLQVPARPWTTVTDNDDLVSHLVSLWFTWAHPWWHWVDEKHFIKAMQAGDTSSLICTPYLVNMILADACLLDTLSDDGSEANLELRQEFYNQAKAGLYAEEGHVSLAYVATLGVQWTYLNTNGQDQLGNMVFFQQAMLVKNLVKWRGKAEKNPNVIAEHLHAVDVSLSRLEWTLYCLNLFVGLALEQVRIFERPSRELPVVERNRRHPCEEHGEWRPYPVPHTPIEWHADCHYLAYESLAEVIIADEAMFEEKRQSDPLEMTDKFEQLFKRVKAWPGTIRQCMRMHEHAMPHILALHALHSWVIVTMSKQTASLEGQTEKISLVITPSSSEKERWKDICITESIRISKLLEMMRQNWGGDHFPVIIIQPLTVAVFALLEDLETRPESQEAFYKLCLILRAASRRFHVCKGVQRLLEKTSKENNITLPDRCRELLIETNDAMELDGISTRIDDLGLDYLLEKWDDLDLDEHC</sequence>
<feature type="region of interest" description="Disordered" evidence="5">
    <location>
        <begin position="1"/>
        <end position="23"/>
    </location>
</feature>
<dbReference type="InterPro" id="IPR001138">
    <property type="entry name" value="Zn2Cys6_DnaBD"/>
</dbReference>
<reference evidence="7 8" key="1">
    <citation type="submission" date="2015-01" db="EMBL/GenBank/DDBJ databases">
        <title>The Genome Sequence of Capronia semiimmersa CBS27337.</title>
        <authorList>
            <consortium name="The Broad Institute Genomics Platform"/>
            <person name="Cuomo C."/>
            <person name="de Hoog S."/>
            <person name="Gorbushina A."/>
            <person name="Stielow B."/>
            <person name="Teixiera M."/>
            <person name="Abouelleil A."/>
            <person name="Chapman S.B."/>
            <person name="Priest M."/>
            <person name="Young S.K."/>
            <person name="Wortman J."/>
            <person name="Nusbaum C."/>
            <person name="Birren B."/>
        </authorList>
    </citation>
    <scope>NUCLEOTIDE SEQUENCE [LARGE SCALE GENOMIC DNA]</scope>
    <source>
        <strain evidence="7 8">CBS 27337</strain>
    </source>
</reference>
<dbReference type="GO" id="GO:0008270">
    <property type="term" value="F:zinc ion binding"/>
    <property type="evidence" value="ECO:0007669"/>
    <property type="project" value="InterPro"/>
</dbReference>
<dbReference type="InterPro" id="IPR053187">
    <property type="entry name" value="Notoamide_regulator"/>
</dbReference>
<accession>A0A0D2CQR4</accession>
<evidence type="ECO:0000256" key="4">
    <source>
        <dbReference type="ARBA" id="ARBA00023242"/>
    </source>
</evidence>
<name>A0A0D2CQR4_9EURO</name>
<dbReference type="HOGENOM" id="CLU_007003_8_2_1"/>
<dbReference type="InterPro" id="IPR036864">
    <property type="entry name" value="Zn2-C6_fun-type_DNA-bd_sf"/>
</dbReference>
<dbReference type="AlphaFoldDB" id="A0A0D2CQR4"/>
<organism evidence="7 8">
    <name type="scientific">Phialophora macrospora</name>
    <dbReference type="NCBI Taxonomy" id="1851006"/>
    <lineage>
        <taxon>Eukaryota</taxon>
        <taxon>Fungi</taxon>
        <taxon>Dikarya</taxon>
        <taxon>Ascomycota</taxon>
        <taxon>Pezizomycotina</taxon>
        <taxon>Eurotiomycetes</taxon>
        <taxon>Chaetothyriomycetidae</taxon>
        <taxon>Chaetothyriales</taxon>
        <taxon>Herpotrichiellaceae</taxon>
        <taxon>Phialophora</taxon>
    </lineage>
</organism>
<feature type="domain" description="Zn(2)-C6 fungal-type" evidence="6">
    <location>
        <begin position="31"/>
        <end position="55"/>
    </location>
</feature>
<dbReference type="GO" id="GO:0000981">
    <property type="term" value="F:DNA-binding transcription factor activity, RNA polymerase II-specific"/>
    <property type="evidence" value="ECO:0007669"/>
    <property type="project" value="InterPro"/>
</dbReference>
<keyword evidence="1" id="KW-0805">Transcription regulation</keyword>
<dbReference type="Proteomes" id="UP000054266">
    <property type="component" value="Unassembled WGS sequence"/>
</dbReference>
<gene>
    <name evidence="7" type="ORF">PV04_06718</name>
</gene>
<proteinExistence type="predicted"/>
<evidence type="ECO:0000313" key="8">
    <source>
        <dbReference type="Proteomes" id="UP000054266"/>
    </source>
</evidence>
<keyword evidence="4" id="KW-0539">Nucleus</keyword>
<evidence type="ECO:0000313" key="7">
    <source>
        <dbReference type="EMBL" id="KIW67471.1"/>
    </source>
</evidence>
<protein>
    <recommendedName>
        <fullName evidence="6">Zn(2)-C6 fungal-type domain-containing protein</fullName>
    </recommendedName>
</protein>
<evidence type="ECO:0000256" key="5">
    <source>
        <dbReference type="SAM" id="MobiDB-lite"/>
    </source>
</evidence>
<dbReference type="Gene3D" id="4.10.240.10">
    <property type="entry name" value="Zn(2)-C6 fungal-type DNA-binding domain"/>
    <property type="match status" value="1"/>
</dbReference>
<dbReference type="EMBL" id="KN846959">
    <property type="protein sequence ID" value="KIW67471.1"/>
    <property type="molecule type" value="Genomic_DNA"/>
</dbReference>
<keyword evidence="3" id="KW-0804">Transcription</keyword>
<evidence type="ECO:0000256" key="3">
    <source>
        <dbReference type="ARBA" id="ARBA00023163"/>
    </source>
</evidence>
<evidence type="ECO:0000256" key="1">
    <source>
        <dbReference type="ARBA" id="ARBA00023015"/>
    </source>
</evidence>
<dbReference type="CDD" id="cd00067">
    <property type="entry name" value="GAL4"/>
    <property type="match status" value="1"/>
</dbReference>
<evidence type="ECO:0000256" key="2">
    <source>
        <dbReference type="ARBA" id="ARBA00023125"/>
    </source>
</evidence>
<dbReference type="GO" id="GO:0003677">
    <property type="term" value="F:DNA binding"/>
    <property type="evidence" value="ECO:0007669"/>
    <property type="project" value="UniProtKB-KW"/>
</dbReference>
<dbReference type="PANTHER" id="PTHR47256">
    <property type="entry name" value="ZN(II)2CYS6 TRANSCRIPTION FACTOR (EUROFUNG)-RELATED"/>
    <property type="match status" value="1"/>
</dbReference>
<dbReference type="PANTHER" id="PTHR47256:SF1">
    <property type="entry name" value="ZN(II)2CYS6 TRANSCRIPTION FACTOR (EUROFUNG)"/>
    <property type="match status" value="1"/>
</dbReference>